<feature type="region of interest" description="Disordered" evidence="1">
    <location>
        <begin position="451"/>
        <end position="577"/>
    </location>
</feature>
<gene>
    <name evidence="2" type="ORF">PKNOH_S08493300</name>
</gene>
<dbReference type="EMBL" id="NETL01000022">
    <property type="protein sequence ID" value="OTN66715.1"/>
    <property type="molecule type" value="Genomic_DNA"/>
</dbReference>
<reference evidence="2 3" key="1">
    <citation type="submission" date="2017-05" db="EMBL/GenBank/DDBJ databases">
        <title>PacBio assembly of a Plasmodium knowlesi genome sequence with Hi-C correction and manual annotation of the SICAvar gene family.</title>
        <authorList>
            <person name="Lapp S.A."/>
            <person name="Geraldo J.A."/>
            <person name="Chien J.-T."/>
            <person name="Ay F."/>
            <person name="Pakala S.B."/>
            <person name="Batugedara G."/>
            <person name="Humphrey J.C."/>
            <person name="Debarry J.D."/>
            <person name="Le Roch K.G."/>
            <person name="Galinski M.R."/>
            <person name="Kissinger J.C."/>
        </authorList>
    </citation>
    <scope>NUCLEOTIDE SEQUENCE [LARGE SCALE GENOMIC DNA]</scope>
    <source>
        <strain evidence="3">Malayan Strain Pk1 (A+)</strain>
    </source>
</reference>
<organism evidence="2 3">
    <name type="scientific">Plasmodium knowlesi</name>
    <dbReference type="NCBI Taxonomy" id="5850"/>
    <lineage>
        <taxon>Eukaryota</taxon>
        <taxon>Sar</taxon>
        <taxon>Alveolata</taxon>
        <taxon>Apicomplexa</taxon>
        <taxon>Aconoidasida</taxon>
        <taxon>Haemosporida</taxon>
        <taxon>Plasmodiidae</taxon>
        <taxon>Plasmodium</taxon>
        <taxon>Plasmodium (Plasmodium)</taxon>
    </lineage>
</organism>
<feature type="compositionally biased region" description="Polar residues" evidence="1">
    <location>
        <begin position="43"/>
        <end position="62"/>
    </location>
</feature>
<feature type="compositionally biased region" description="Basic and acidic residues" evidence="1">
    <location>
        <begin position="463"/>
        <end position="481"/>
    </location>
</feature>
<feature type="region of interest" description="Disordered" evidence="1">
    <location>
        <begin position="43"/>
        <end position="65"/>
    </location>
</feature>
<dbReference type="VEuPathDB" id="PlasmoDB:PKNOH_S08493300"/>
<dbReference type="OrthoDB" id="372735at2759"/>
<evidence type="ECO:0000313" key="3">
    <source>
        <dbReference type="Proteomes" id="UP000195012"/>
    </source>
</evidence>
<feature type="compositionally biased region" description="Basic and acidic residues" evidence="1">
    <location>
        <begin position="490"/>
        <end position="505"/>
    </location>
</feature>
<name>A0A1Y3DTD7_PLAKN</name>
<feature type="compositionally biased region" description="Basic and acidic residues" evidence="1">
    <location>
        <begin position="539"/>
        <end position="548"/>
    </location>
</feature>
<proteinExistence type="predicted"/>
<feature type="compositionally biased region" description="Polar residues" evidence="1">
    <location>
        <begin position="349"/>
        <end position="358"/>
    </location>
</feature>
<evidence type="ECO:0000313" key="2">
    <source>
        <dbReference type="EMBL" id="OTN66715.1"/>
    </source>
</evidence>
<dbReference type="eggNOG" id="ENOG502QY1U">
    <property type="taxonomic scope" value="Eukaryota"/>
</dbReference>
<evidence type="ECO:0000256" key="1">
    <source>
        <dbReference type="SAM" id="MobiDB-lite"/>
    </source>
</evidence>
<dbReference type="AlphaFoldDB" id="A0A1Y3DTD7"/>
<protein>
    <submittedName>
        <fullName evidence="2">Uncharacterized protein</fullName>
    </submittedName>
</protein>
<feature type="region of interest" description="Disordered" evidence="1">
    <location>
        <begin position="336"/>
        <end position="358"/>
    </location>
</feature>
<feature type="compositionally biased region" description="Basic and acidic residues" evidence="1">
    <location>
        <begin position="558"/>
        <end position="577"/>
    </location>
</feature>
<dbReference type="VEuPathDB" id="PlasmoDB:PKA1H_040020700"/>
<feature type="region of interest" description="Disordered" evidence="1">
    <location>
        <begin position="403"/>
        <end position="433"/>
    </location>
</feature>
<comment type="caution">
    <text evidence="2">The sequence shown here is derived from an EMBL/GenBank/DDBJ whole genome shotgun (WGS) entry which is preliminary data.</text>
</comment>
<accession>A0A1Y3DTD7</accession>
<dbReference type="Proteomes" id="UP000195012">
    <property type="component" value="Unassembled WGS sequence"/>
</dbReference>
<dbReference type="VEuPathDB" id="PlasmoDB:PKNH_0415800"/>
<sequence length="577" mass="65688">MATKQKNDPSPQLYTSTISNAINRYSLMGTADPHCGSFELTRNASQGKDASSHSDWTILQGDTSDEEGELQTYTSIVFVGATNKPIGRSATEGEYAPYRWRGEIKDSPKERPMNILLNKQAEQEEDWIKHILKILLSAEEANKYKDLQHVVKTIEHEEIKELVLYHSKVVLSEIKNIYTVLGGIVNGGGWGGYKGTLDVSPQEGKRLQKLRSRRRKHNLRVKKYYLLNRYYKRLCRIYEEENSLLRQLCIGHRVGNTREVEVLVNGLKKKGTKNLLVKCGITYQAKVGRNFPVRIKPKWKWIRGAEKRASKPRLNLKKGTRIFRFIPHVDMAQNQSDGEFVSEEGSEPNGENQSSQVGSLKMGTSKCYIYATEAEVKNDNEMVTPNGPNDNDSDGDKEIEVELKEEEEECTEEVTQEEESNHQKGASVGEETSAAVVKELSGGENGVDVMVNEQSEQTDEVPVEEHPNKELNNGHEKKDSHLSVANNKLEQMDKSHFVESNMDKRTKLKKKKKVAERGEKEEKKKKKKNINVQHINVVNEKEEEKSDDQNLPEILGKTVEEKERVIPSQEVYHDCTH</sequence>
<feature type="compositionally biased region" description="Acidic residues" evidence="1">
    <location>
        <begin position="403"/>
        <end position="418"/>
    </location>
</feature>